<proteinExistence type="predicted"/>
<evidence type="ECO:0000259" key="1">
    <source>
        <dbReference type="Pfam" id="PF13588"/>
    </source>
</evidence>
<feature type="domain" description="Type I restriction enzyme R protein N-terminal" evidence="1">
    <location>
        <begin position="3"/>
        <end position="58"/>
    </location>
</feature>
<comment type="caution">
    <text evidence="2">The sequence shown here is derived from an EMBL/GenBank/DDBJ whole genome shotgun (WGS) entry which is preliminary data.</text>
</comment>
<evidence type="ECO:0000313" key="3">
    <source>
        <dbReference type="Proteomes" id="UP000229026"/>
    </source>
</evidence>
<protein>
    <recommendedName>
        <fullName evidence="1">Type I restriction enzyme R protein N-terminal domain-containing protein</fullName>
    </recommendedName>
</protein>
<dbReference type="InterPro" id="IPR029464">
    <property type="entry name" value="HSDR_N"/>
</dbReference>
<dbReference type="Proteomes" id="UP000229026">
    <property type="component" value="Unassembled WGS sequence"/>
</dbReference>
<reference evidence="3" key="1">
    <citation type="submission" date="2017-09" db="EMBL/GenBank/DDBJ databases">
        <title>Depth-based differentiation of microbial function through sediment-hosted aquifers and enrichment of novel symbionts in the deep terrestrial subsurface.</title>
        <authorList>
            <person name="Probst A.J."/>
            <person name="Ladd B."/>
            <person name="Jarett J.K."/>
            <person name="Geller-Mcgrath D.E."/>
            <person name="Sieber C.M.K."/>
            <person name="Emerson J.B."/>
            <person name="Anantharaman K."/>
            <person name="Thomas B.C."/>
            <person name="Malmstrom R."/>
            <person name="Stieglmeier M."/>
            <person name="Klingl A."/>
            <person name="Woyke T."/>
            <person name="Ryan C.M."/>
            <person name="Banfield J.F."/>
        </authorList>
    </citation>
    <scope>NUCLEOTIDE SEQUENCE [LARGE SCALE GENOMIC DNA]</scope>
</reference>
<feature type="non-terminal residue" evidence="2">
    <location>
        <position position="64"/>
    </location>
</feature>
<dbReference type="AlphaFoldDB" id="A0A2M7YK28"/>
<dbReference type="EMBL" id="PFWH01000051">
    <property type="protein sequence ID" value="PJA63334.1"/>
    <property type="molecule type" value="Genomic_DNA"/>
</dbReference>
<gene>
    <name evidence="2" type="ORF">CO161_01635</name>
</gene>
<evidence type="ECO:0000313" key="2">
    <source>
        <dbReference type="EMBL" id="PJA63334.1"/>
    </source>
</evidence>
<accession>A0A2M7YK28</accession>
<feature type="non-terminal residue" evidence="2">
    <location>
        <position position="1"/>
    </location>
</feature>
<organism evidence="2 3">
    <name type="scientific">Candidatus Portnoybacteria bacterium CG_4_9_14_3_um_filter_44_9</name>
    <dbReference type="NCBI Taxonomy" id="1974806"/>
    <lineage>
        <taxon>Bacteria</taxon>
        <taxon>Candidatus Portnoyibacteriota</taxon>
    </lineage>
</organism>
<dbReference type="Pfam" id="PF13588">
    <property type="entry name" value="HSDR_N_2"/>
    <property type="match status" value="1"/>
</dbReference>
<name>A0A2M7YK28_9BACT</name>
<sequence>HAKAADVVVYREDKETPLIIIETKNPAEKKGIDQLKTYINSEGAPVGVWSNGIEKVVLYRPYPR</sequence>